<name>A0ABW6QSX8_9NOCA</name>
<evidence type="ECO:0000313" key="4">
    <source>
        <dbReference type="Proteomes" id="UP001601948"/>
    </source>
</evidence>
<dbReference type="RefSeq" id="WP_387717270.1">
    <property type="nucleotide sequence ID" value="NZ_JBIAPI010000002.1"/>
</dbReference>
<evidence type="ECO:0000313" key="3">
    <source>
        <dbReference type="EMBL" id="MFF3223987.1"/>
    </source>
</evidence>
<dbReference type="GO" id="GO:0016757">
    <property type="term" value="F:glycosyltransferase activity"/>
    <property type="evidence" value="ECO:0007669"/>
    <property type="project" value="UniProtKB-KW"/>
</dbReference>
<gene>
    <name evidence="3" type="ORF">ACFYV7_14435</name>
</gene>
<evidence type="ECO:0000259" key="2">
    <source>
        <dbReference type="Pfam" id="PF00534"/>
    </source>
</evidence>
<reference evidence="3 4" key="1">
    <citation type="submission" date="2024-10" db="EMBL/GenBank/DDBJ databases">
        <title>The Natural Products Discovery Center: Release of the First 8490 Sequenced Strains for Exploring Actinobacteria Biosynthetic Diversity.</title>
        <authorList>
            <person name="Kalkreuter E."/>
            <person name="Kautsar S.A."/>
            <person name="Yang D."/>
            <person name="Bader C.D."/>
            <person name="Teijaro C.N."/>
            <person name="Fluegel L."/>
            <person name="Davis C.M."/>
            <person name="Simpson J.R."/>
            <person name="Lauterbach L."/>
            <person name="Steele A.D."/>
            <person name="Gui C."/>
            <person name="Meng S."/>
            <person name="Li G."/>
            <person name="Viehrig K."/>
            <person name="Ye F."/>
            <person name="Su P."/>
            <person name="Kiefer A.F."/>
            <person name="Nichols A."/>
            <person name="Cepeda A.J."/>
            <person name="Yan W."/>
            <person name="Fan B."/>
            <person name="Jiang Y."/>
            <person name="Adhikari A."/>
            <person name="Zheng C.-J."/>
            <person name="Schuster L."/>
            <person name="Cowan T.M."/>
            <person name="Smanski M.J."/>
            <person name="Chevrette M.G."/>
            <person name="De Carvalho L.P.S."/>
            <person name="Shen B."/>
        </authorList>
    </citation>
    <scope>NUCLEOTIDE SEQUENCE [LARGE SCALE GENOMIC DNA]</scope>
    <source>
        <strain evidence="3 4">NPDC003040</strain>
    </source>
</reference>
<dbReference type="Gene3D" id="3.40.50.2000">
    <property type="entry name" value="Glycogen Phosphorylase B"/>
    <property type="match status" value="1"/>
</dbReference>
<comment type="caution">
    <text evidence="3">The sequence shown here is derived from an EMBL/GenBank/DDBJ whole genome shotgun (WGS) entry which is preliminary data.</text>
</comment>
<dbReference type="Pfam" id="PF00534">
    <property type="entry name" value="Glycos_transf_1"/>
    <property type="match status" value="1"/>
</dbReference>
<keyword evidence="3" id="KW-0328">Glycosyltransferase</keyword>
<dbReference type="InterPro" id="IPR001296">
    <property type="entry name" value="Glyco_trans_1"/>
</dbReference>
<dbReference type="EC" id="2.4.-.-" evidence="3"/>
<evidence type="ECO:0000256" key="1">
    <source>
        <dbReference type="ARBA" id="ARBA00022679"/>
    </source>
</evidence>
<dbReference type="SUPFAM" id="SSF53756">
    <property type="entry name" value="UDP-Glycosyltransferase/glycogen phosphorylase"/>
    <property type="match status" value="1"/>
</dbReference>
<keyword evidence="4" id="KW-1185">Reference proteome</keyword>
<protein>
    <submittedName>
        <fullName evidence="3">Glycosyltransferase</fullName>
        <ecNumber evidence="3">2.4.-.-</ecNumber>
    </submittedName>
</protein>
<accession>A0ABW6QSX8</accession>
<dbReference type="Proteomes" id="UP001601948">
    <property type="component" value="Unassembled WGS sequence"/>
</dbReference>
<feature type="domain" description="Glycosyl transferase family 1" evidence="2">
    <location>
        <begin position="226"/>
        <end position="314"/>
    </location>
</feature>
<keyword evidence="1 3" id="KW-0808">Transferase</keyword>
<sequence length="345" mass="37764">MEAPTTETNGAAEPLNVLVWHVHGPWLNSFVQGRHRYLVPYDGRDGAPGSEWARGLCGRPWPTARDIAPADLVGENIDVVVLQRPRELDLVSEWLGRSPGADLPAVYVEHDTPREHAALTRHPLADRTDIPLVHVTPFNRLMWDNGRCPTTVIPHGVRDPGLLYTGELARAATIINDPIPRWRITGTDLLAPLSLAAPIDVYGTGTEDLANALQVPPERVCGAGDFTQDRLHAELARHRLFVHTPRWTSLGLSVIEAMYLGMPIVALGTTEASASIPADAGVVSTEPDILAEAIRQFLHEPVFAELTGKAARHWAQANFGIEQFLGRWDAALAESTAAHQTLRTR</sequence>
<dbReference type="EMBL" id="JBIAPI010000002">
    <property type="protein sequence ID" value="MFF3223987.1"/>
    <property type="molecule type" value="Genomic_DNA"/>
</dbReference>
<proteinExistence type="predicted"/>
<organism evidence="3 4">
    <name type="scientific">Nocardia suismassiliense</name>
    <dbReference type="NCBI Taxonomy" id="2077092"/>
    <lineage>
        <taxon>Bacteria</taxon>
        <taxon>Bacillati</taxon>
        <taxon>Actinomycetota</taxon>
        <taxon>Actinomycetes</taxon>
        <taxon>Mycobacteriales</taxon>
        <taxon>Nocardiaceae</taxon>
        <taxon>Nocardia</taxon>
    </lineage>
</organism>